<evidence type="ECO:0000256" key="4">
    <source>
        <dbReference type="ARBA" id="ARBA00023136"/>
    </source>
</evidence>
<dbReference type="InterPro" id="IPR011701">
    <property type="entry name" value="MFS"/>
</dbReference>
<feature type="domain" description="Major facilitator superfamily (MFS) profile" evidence="6">
    <location>
        <begin position="17"/>
        <end position="400"/>
    </location>
</feature>
<dbReference type="Gene3D" id="1.20.1250.20">
    <property type="entry name" value="MFS general substrate transporter like domains"/>
    <property type="match status" value="2"/>
</dbReference>
<keyword evidence="2 5" id="KW-0812">Transmembrane</keyword>
<name>A0ABQ5XIT4_9GAMM</name>
<evidence type="ECO:0000313" key="8">
    <source>
        <dbReference type="Proteomes" id="UP001156627"/>
    </source>
</evidence>
<dbReference type="PANTHER" id="PTHR23508">
    <property type="entry name" value="CARBOXYLIC ACID TRANSPORTER PROTEIN HOMOLOG"/>
    <property type="match status" value="1"/>
</dbReference>
<dbReference type="RefSeq" id="WP_284333794.1">
    <property type="nucleotide sequence ID" value="NZ_BSOA01000048.1"/>
</dbReference>
<dbReference type="InterPro" id="IPR005829">
    <property type="entry name" value="Sugar_transporter_CS"/>
</dbReference>
<sequence length="406" mass="43827">MSVLSALRELNHEQRHTVLASFLGWTLDAFDYFLYTFVIVGIAREFHADRTEVTLGVFLTLAARPVGALLFGRLADRFGRRPVLMIDVLLFSLFELATAFSTSLTMLLALRFLFGVAMGGEWGIGASLAMESIPPKSRGLVSGLLQSGYPCGFFLGALANWLLIDHVGWRGLFVVGTLPALLVLYIRRKVPESPAWEASQAAHGRRSLGEAMRGHWKLAIYLMCLMAAFNMFSHGSQDMYHTFEEVNLHLPTGSGSAFLLVALLNLGALAGGIFFGGWSEKIGRRRAMIVAALLAIPVIPLWTYGGSLLLLGLGAFLIQVMVQGAWGVVPTHLNELSPDAVRGTLPGFAYQMGNLIAAGTATAQSWLAAQGAGLPLVMSLWIAAVAILLALLVWLGPEARGVRFGS</sequence>
<protein>
    <submittedName>
        <fullName evidence="7">MFS transporter</fullName>
    </submittedName>
</protein>
<feature type="transmembrane region" description="Helical" evidence="5">
    <location>
        <begin position="256"/>
        <end position="275"/>
    </location>
</feature>
<dbReference type="InterPro" id="IPR020846">
    <property type="entry name" value="MFS_dom"/>
</dbReference>
<evidence type="ECO:0000256" key="2">
    <source>
        <dbReference type="ARBA" id="ARBA00022692"/>
    </source>
</evidence>
<feature type="transmembrane region" description="Helical" evidence="5">
    <location>
        <begin position="55"/>
        <end position="72"/>
    </location>
</feature>
<evidence type="ECO:0000256" key="3">
    <source>
        <dbReference type="ARBA" id="ARBA00022989"/>
    </source>
</evidence>
<evidence type="ECO:0000256" key="5">
    <source>
        <dbReference type="SAM" id="Phobius"/>
    </source>
</evidence>
<organism evidence="7 8">
    <name type="scientific">Dyella flagellata</name>
    <dbReference type="NCBI Taxonomy" id="1867833"/>
    <lineage>
        <taxon>Bacteria</taxon>
        <taxon>Pseudomonadati</taxon>
        <taxon>Pseudomonadota</taxon>
        <taxon>Gammaproteobacteria</taxon>
        <taxon>Lysobacterales</taxon>
        <taxon>Rhodanobacteraceae</taxon>
        <taxon>Dyella</taxon>
    </lineage>
</organism>
<proteinExistence type="predicted"/>
<keyword evidence="3 5" id="KW-1133">Transmembrane helix</keyword>
<dbReference type="EMBL" id="BSOA01000048">
    <property type="protein sequence ID" value="GLQ90379.1"/>
    <property type="molecule type" value="Genomic_DNA"/>
</dbReference>
<comment type="caution">
    <text evidence="7">The sequence shown here is derived from an EMBL/GenBank/DDBJ whole genome shotgun (WGS) entry which is preliminary data.</text>
</comment>
<feature type="transmembrane region" description="Helical" evidence="5">
    <location>
        <begin position="218"/>
        <end position="236"/>
    </location>
</feature>
<dbReference type="InterPro" id="IPR036259">
    <property type="entry name" value="MFS_trans_sf"/>
</dbReference>
<evidence type="ECO:0000313" key="7">
    <source>
        <dbReference type="EMBL" id="GLQ90379.1"/>
    </source>
</evidence>
<dbReference type="CDD" id="cd17316">
    <property type="entry name" value="MFS_SV2_like"/>
    <property type="match status" value="1"/>
</dbReference>
<dbReference type="Pfam" id="PF07690">
    <property type="entry name" value="MFS_1"/>
    <property type="match status" value="1"/>
</dbReference>
<feature type="transmembrane region" description="Helical" evidence="5">
    <location>
        <begin position="287"/>
        <end position="304"/>
    </location>
</feature>
<gene>
    <name evidence="7" type="ORF">GCM10007898_39540</name>
</gene>
<evidence type="ECO:0000259" key="6">
    <source>
        <dbReference type="PROSITE" id="PS50850"/>
    </source>
</evidence>
<feature type="transmembrane region" description="Helical" evidence="5">
    <location>
        <begin position="373"/>
        <end position="395"/>
    </location>
</feature>
<keyword evidence="8" id="KW-1185">Reference proteome</keyword>
<feature type="transmembrane region" description="Helical" evidence="5">
    <location>
        <begin position="21"/>
        <end position="43"/>
    </location>
</feature>
<keyword evidence="4 5" id="KW-0472">Membrane</keyword>
<dbReference type="Proteomes" id="UP001156627">
    <property type="component" value="Unassembled WGS sequence"/>
</dbReference>
<reference evidence="8" key="1">
    <citation type="journal article" date="2019" name="Int. J. Syst. Evol. Microbiol.">
        <title>The Global Catalogue of Microorganisms (GCM) 10K type strain sequencing project: providing services to taxonomists for standard genome sequencing and annotation.</title>
        <authorList>
            <consortium name="The Broad Institute Genomics Platform"/>
            <consortium name="The Broad Institute Genome Sequencing Center for Infectious Disease"/>
            <person name="Wu L."/>
            <person name="Ma J."/>
        </authorList>
    </citation>
    <scope>NUCLEOTIDE SEQUENCE [LARGE SCALE GENOMIC DNA]</scope>
    <source>
        <strain evidence="8">NBRC 111981</strain>
    </source>
</reference>
<comment type="subcellular location">
    <subcellularLocation>
        <location evidence="1">Membrane</location>
        <topology evidence="1">Multi-pass membrane protein</topology>
    </subcellularLocation>
</comment>
<accession>A0ABQ5XIT4</accession>
<dbReference type="PROSITE" id="PS50850">
    <property type="entry name" value="MFS"/>
    <property type="match status" value="1"/>
</dbReference>
<dbReference type="PROSITE" id="PS00217">
    <property type="entry name" value="SUGAR_TRANSPORT_2"/>
    <property type="match status" value="1"/>
</dbReference>
<dbReference type="SUPFAM" id="SSF103473">
    <property type="entry name" value="MFS general substrate transporter"/>
    <property type="match status" value="1"/>
</dbReference>
<evidence type="ECO:0000256" key="1">
    <source>
        <dbReference type="ARBA" id="ARBA00004141"/>
    </source>
</evidence>
<dbReference type="PANTHER" id="PTHR23508:SF10">
    <property type="entry name" value="CARBOXYLIC ACID TRANSPORTER PROTEIN HOMOLOG"/>
    <property type="match status" value="1"/>
</dbReference>
<feature type="transmembrane region" description="Helical" evidence="5">
    <location>
        <begin position="84"/>
        <end position="102"/>
    </location>
</feature>
<feature type="transmembrane region" description="Helical" evidence="5">
    <location>
        <begin position="169"/>
        <end position="186"/>
    </location>
</feature>